<evidence type="ECO:0000256" key="2">
    <source>
        <dbReference type="SAM" id="Phobius"/>
    </source>
</evidence>
<dbReference type="OrthoDB" id="19261at2759"/>
<keyword evidence="6" id="KW-1185">Reference proteome</keyword>
<evidence type="ECO:0000256" key="1">
    <source>
        <dbReference type="SAM" id="MobiDB-lite"/>
    </source>
</evidence>
<protein>
    <submittedName>
        <fullName evidence="5">Iron reductase domain protein</fullName>
    </submittedName>
</protein>
<dbReference type="SUPFAM" id="SSF103473">
    <property type="entry name" value="MFS general substrate transporter"/>
    <property type="match status" value="1"/>
</dbReference>
<evidence type="ECO:0000259" key="4">
    <source>
        <dbReference type="SMART" id="SM00664"/>
    </source>
</evidence>
<dbReference type="SUPFAM" id="SSF49344">
    <property type="entry name" value="CBD9-like"/>
    <property type="match status" value="1"/>
</dbReference>
<dbReference type="CDD" id="cd09630">
    <property type="entry name" value="CDH_like_cytochrome"/>
    <property type="match status" value="1"/>
</dbReference>
<keyword evidence="2" id="KW-0472">Membrane</keyword>
<dbReference type="Gene3D" id="1.20.120.1770">
    <property type="match status" value="1"/>
</dbReference>
<dbReference type="InterPro" id="IPR036259">
    <property type="entry name" value="MFS_trans_sf"/>
</dbReference>
<reference evidence="5 6" key="1">
    <citation type="journal article" date="2016" name="Nat. Commun.">
        <title>Ectomycorrhizal ecology is imprinted in the genome of the dominant symbiotic fungus Cenococcum geophilum.</title>
        <authorList>
            <consortium name="DOE Joint Genome Institute"/>
            <person name="Peter M."/>
            <person name="Kohler A."/>
            <person name="Ohm R.A."/>
            <person name="Kuo A."/>
            <person name="Krutzmann J."/>
            <person name="Morin E."/>
            <person name="Arend M."/>
            <person name="Barry K.W."/>
            <person name="Binder M."/>
            <person name="Choi C."/>
            <person name="Clum A."/>
            <person name="Copeland A."/>
            <person name="Grisel N."/>
            <person name="Haridas S."/>
            <person name="Kipfer T."/>
            <person name="LaButti K."/>
            <person name="Lindquist E."/>
            <person name="Lipzen A."/>
            <person name="Maire R."/>
            <person name="Meier B."/>
            <person name="Mihaltcheva S."/>
            <person name="Molinier V."/>
            <person name="Murat C."/>
            <person name="Poggeler S."/>
            <person name="Quandt C.A."/>
            <person name="Sperisen C."/>
            <person name="Tritt A."/>
            <person name="Tisserant E."/>
            <person name="Crous P.W."/>
            <person name="Henrissat B."/>
            <person name="Nehls U."/>
            <person name="Egli S."/>
            <person name="Spatafora J.W."/>
            <person name="Grigoriev I.V."/>
            <person name="Martin F.M."/>
        </authorList>
    </citation>
    <scope>NUCLEOTIDE SEQUENCE [LARGE SCALE GENOMIC DNA]</scope>
    <source>
        <strain evidence="5 6">CBS 459.81</strain>
    </source>
</reference>
<dbReference type="InterPro" id="IPR015920">
    <property type="entry name" value="Cellobiose_DH-like_cyt"/>
</dbReference>
<name>A0A8E2JJR9_9PEZI</name>
<dbReference type="Proteomes" id="UP000250266">
    <property type="component" value="Unassembled WGS sequence"/>
</dbReference>
<feature type="transmembrane region" description="Helical" evidence="2">
    <location>
        <begin position="276"/>
        <end position="299"/>
    </location>
</feature>
<dbReference type="Pfam" id="PF16010">
    <property type="entry name" value="CDH-cyt"/>
    <property type="match status" value="1"/>
</dbReference>
<dbReference type="EMBL" id="KV744822">
    <property type="protein sequence ID" value="OCK85265.1"/>
    <property type="molecule type" value="Genomic_DNA"/>
</dbReference>
<dbReference type="PANTHER" id="PTHR47797:SF1">
    <property type="entry name" value="CYTOCHROME B561 DOMAIN-CONTAINING PROTEIN-RELATED"/>
    <property type="match status" value="1"/>
</dbReference>
<feature type="signal peptide" evidence="3">
    <location>
        <begin position="1"/>
        <end position="21"/>
    </location>
</feature>
<evidence type="ECO:0000313" key="6">
    <source>
        <dbReference type="Proteomes" id="UP000250266"/>
    </source>
</evidence>
<feature type="transmembrane region" description="Helical" evidence="2">
    <location>
        <begin position="353"/>
        <end position="374"/>
    </location>
</feature>
<organism evidence="5 6">
    <name type="scientific">Lepidopterella palustris CBS 459.81</name>
    <dbReference type="NCBI Taxonomy" id="1314670"/>
    <lineage>
        <taxon>Eukaryota</taxon>
        <taxon>Fungi</taxon>
        <taxon>Dikarya</taxon>
        <taxon>Ascomycota</taxon>
        <taxon>Pezizomycotina</taxon>
        <taxon>Dothideomycetes</taxon>
        <taxon>Pleosporomycetidae</taxon>
        <taxon>Mytilinidiales</taxon>
        <taxon>Argynnaceae</taxon>
        <taxon>Lepidopterella</taxon>
    </lineage>
</organism>
<sequence>MLPSLLPILLLALILPSRVSSDSNPAASTLYLSETGTTFSLNIPNNSSDVYIYFSSPAYSWFAVGAGDKMAGSLMLIMYPSANNKNVTVSPRIATGNSEPTFAPEIQISVLPGTTIFNDSFVLNAICHNCRSWNGGSLDLTAVSQPWMYAFGPAIDLYSDSPEAPLRRHREYGYFTMDMNQATGLGGVPIPSTSMNGARLVGDVVMDGDKASVTHGILIVFAVLILYPLNVILVGFFKSMKFHVVFSIIIMCFILAGFGVGIYVSGEYNRSKHFTSAHQIFGFIIVAIFIALAALGGLVSRQRRVQPTPASDAPRKASTLELAHTWTGRGVWVLAIINGGTGLKFSSSPMHTQIIYALVTIAIALPLVIVYSIMWRRRRVKKEEEEEDRDVVLQAYYATQPKQEVYPAQGYPPQGYPPQQQQRW</sequence>
<feature type="domain" description="DOMON" evidence="4">
    <location>
        <begin position="61"/>
        <end position="152"/>
    </location>
</feature>
<dbReference type="Gene3D" id="2.60.40.1210">
    <property type="entry name" value="Cellobiose dehydrogenase, cytochrome domain"/>
    <property type="match status" value="1"/>
</dbReference>
<feature type="transmembrane region" description="Helical" evidence="2">
    <location>
        <begin position="244"/>
        <end position="264"/>
    </location>
</feature>
<evidence type="ECO:0000313" key="5">
    <source>
        <dbReference type="EMBL" id="OCK85265.1"/>
    </source>
</evidence>
<keyword evidence="2" id="KW-1133">Transmembrane helix</keyword>
<proteinExistence type="predicted"/>
<feature type="transmembrane region" description="Helical" evidence="2">
    <location>
        <begin position="216"/>
        <end position="237"/>
    </location>
</feature>
<accession>A0A8E2JJR9</accession>
<feature type="region of interest" description="Disordered" evidence="1">
    <location>
        <begin position="404"/>
        <end position="424"/>
    </location>
</feature>
<dbReference type="CDD" id="cd08760">
    <property type="entry name" value="Cyt_b561_FRRS1_like"/>
    <property type="match status" value="1"/>
</dbReference>
<feature type="compositionally biased region" description="Low complexity" evidence="1">
    <location>
        <begin position="409"/>
        <end position="424"/>
    </location>
</feature>
<dbReference type="AlphaFoldDB" id="A0A8E2JJR9"/>
<feature type="transmembrane region" description="Helical" evidence="2">
    <location>
        <begin position="320"/>
        <end position="341"/>
    </location>
</feature>
<keyword evidence="3" id="KW-0732">Signal</keyword>
<dbReference type="PANTHER" id="PTHR47797">
    <property type="entry name" value="DEHYDROGENASE, PUTATIVE (AFU_ORTHOLOGUE AFUA_8G05805)-RELATED"/>
    <property type="match status" value="1"/>
</dbReference>
<keyword evidence="2" id="KW-0812">Transmembrane</keyword>
<feature type="chain" id="PRO_5034201757" evidence="3">
    <location>
        <begin position="22"/>
        <end position="424"/>
    </location>
</feature>
<gene>
    <name evidence="5" type="ORF">K432DRAFT_318766</name>
</gene>
<dbReference type="SMART" id="SM00664">
    <property type="entry name" value="DoH"/>
    <property type="match status" value="1"/>
</dbReference>
<dbReference type="InterPro" id="IPR005018">
    <property type="entry name" value="DOMON_domain"/>
</dbReference>
<evidence type="ECO:0000256" key="3">
    <source>
        <dbReference type="SAM" id="SignalP"/>
    </source>
</evidence>